<evidence type="ECO:0000256" key="1">
    <source>
        <dbReference type="ARBA" id="ARBA00002501"/>
    </source>
</evidence>
<feature type="transmembrane region" description="Helical" evidence="7">
    <location>
        <begin position="77"/>
        <end position="98"/>
    </location>
</feature>
<organism evidence="8 9">
    <name type="scientific">Sphagnum troendelagicum</name>
    <dbReference type="NCBI Taxonomy" id="128251"/>
    <lineage>
        <taxon>Eukaryota</taxon>
        <taxon>Viridiplantae</taxon>
        <taxon>Streptophyta</taxon>
        <taxon>Embryophyta</taxon>
        <taxon>Bryophyta</taxon>
        <taxon>Sphagnophytina</taxon>
        <taxon>Sphagnopsida</taxon>
        <taxon>Sphagnales</taxon>
        <taxon>Sphagnaceae</taxon>
        <taxon>Sphagnum</taxon>
    </lineage>
</organism>
<evidence type="ECO:0000256" key="7">
    <source>
        <dbReference type="RuleBase" id="RU363107"/>
    </source>
</evidence>
<evidence type="ECO:0000256" key="2">
    <source>
        <dbReference type="ARBA" id="ARBA00004141"/>
    </source>
</evidence>
<evidence type="ECO:0000256" key="4">
    <source>
        <dbReference type="ARBA" id="ARBA00022692"/>
    </source>
</evidence>
<comment type="similarity">
    <text evidence="3 7">Belongs to the PRA1 family.</text>
</comment>
<keyword evidence="5 7" id="KW-1133">Transmembrane helix</keyword>
<proteinExistence type="inferred from homology"/>
<dbReference type="PANTHER" id="PTHR12859:SF0">
    <property type="entry name" value="PRA1 FAMILY PROTEIN"/>
    <property type="match status" value="1"/>
</dbReference>
<keyword evidence="9" id="KW-1185">Reference proteome</keyword>
<feature type="transmembrane region" description="Helical" evidence="7">
    <location>
        <begin position="52"/>
        <end position="71"/>
    </location>
</feature>
<evidence type="ECO:0000313" key="8">
    <source>
        <dbReference type="EMBL" id="CAK9199609.1"/>
    </source>
</evidence>
<keyword evidence="6 7" id="KW-0472">Membrane</keyword>
<comment type="function">
    <text evidence="1 7">May be involved in both secretory and endocytic intracellular trafficking in the endosomal/prevacuolar compartments.</text>
</comment>
<name>A0ABP0TME0_9BRYO</name>
<gene>
    <name evidence="8" type="ORF">CSSPTR1EN2_LOCUS5022</name>
</gene>
<evidence type="ECO:0000256" key="5">
    <source>
        <dbReference type="ARBA" id="ARBA00022989"/>
    </source>
</evidence>
<evidence type="ECO:0000256" key="3">
    <source>
        <dbReference type="ARBA" id="ARBA00006483"/>
    </source>
</evidence>
<dbReference type="Pfam" id="PF03208">
    <property type="entry name" value="PRA1"/>
    <property type="match status" value="1"/>
</dbReference>
<keyword evidence="7" id="KW-0813">Transport</keyword>
<keyword evidence="4 7" id="KW-0812">Transmembrane</keyword>
<feature type="transmembrane region" description="Helical" evidence="7">
    <location>
        <begin position="141"/>
        <end position="158"/>
    </location>
</feature>
<protein>
    <recommendedName>
        <fullName evidence="7">PRA1 family protein</fullName>
    </recommendedName>
</protein>
<dbReference type="Proteomes" id="UP001497512">
    <property type="component" value="Chromosome 12"/>
</dbReference>
<sequence>MDWSNVTAEELVDALKEVEWATPPRPLPEFFQKFTTPKTQSKWNARLKCNVYYYRTNYLIILTLMLVIALVRRPLSLVAVIFAALSIGCLNDSFAMSVSEKLTKAIRKISPPLAAKMRPPVSSGTRGRPLKGAVYICGKDRRFFVVGLMSVSVLLWFLSSAIYLIFGSLVLGILLILLHASLRTPNLKARLNSFREEFRAVWRGYSDA</sequence>
<evidence type="ECO:0000313" key="9">
    <source>
        <dbReference type="Proteomes" id="UP001497512"/>
    </source>
</evidence>
<dbReference type="InterPro" id="IPR004895">
    <property type="entry name" value="Prenylated_rab_accept_PRA1"/>
</dbReference>
<dbReference type="PANTHER" id="PTHR12859">
    <property type="entry name" value="PRA1 PROTEIN"/>
    <property type="match status" value="1"/>
</dbReference>
<accession>A0ABP0TME0</accession>
<reference evidence="8" key="1">
    <citation type="submission" date="2024-02" db="EMBL/GenBank/DDBJ databases">
        <authorList>
            <consortium name="ELIXIR-Norway"/>
            <consortium name="Elixir Norway"/>
        </authorList>
    </citation>
    <scope>NUCLEOTIDE SEQUENCE</scope>
</reference>
<dbReference type="EMBL" id="OZ019904">
    <property type="protein sequence ID" value="CAK9199609.1"/>
    <property type="molecule type" value="Genomic_DNA"/>
</dbReference>
<comment type="subcellular location">
    <subcellularLocation>
        <location evidence="2 7">Membrane</location>
        <topology evidence="2 7">Multi-pass membrane protein</topology>
    </subcellularLocation>
</comment>
<evidence type="ECO:0000256" key="6">
    <source>
        <dbReference type="ARBA" id="ARBA00023136"/>
    </source>
</evidence>